<protein>
    <submittedName>
        <fullName evidence="4">Ww domain-containing oxidoreductase</fullName>
    </submittedName>
</protein>
<dbReference type="InterPro" id="IPR036291">
    <property type="entry name" value="NAD(P)-bd_dom_sf"/>
</dbReference>
<dbReference type="Pfam" id="PF00106">
    <property type="entry name" value="adh_short"/>
    <property type="match status" value="1"/>
</dbReference>
<evidence type="ECO:0000313" key="4">
    <source>
        <dbReference type="EMBL" id="KZL80510.1"/>
    </source>
</evidence>
<evidence type="ECO:0000256" key="1">
    <source>
        <dbReference type="ARBA" id="ARBA00006484"/>
    </source>
</evidence>
<comment type="caution">
    <text evidence="4">The sequence shown here is derived from an EMBL/GenBank/DDBJ whole genome shotgun (WGS) entry which is preliminary data.</text>
</comment>
<proteinExistence type="inferred from homology"/>
<comment type="similarity">
    <text evidence="1">Belongs to the short-chain dehydrogenases/reductases (SDR) family.</text>
</comment>
<name>A0A167ATM5_COLIC</name>
<dbReference type="PANTHER" id="PTHR24320">
    <property type="entry name" value="RETINOL DEHYDROGENASE"/>
    <property type="match status" value="1"/>
</dbReference>
<dbReference type="Gene3D" id="3.40.50.720">
    <property type="entry name" value="NAD(P)-binding Rossmann-like Domain"/>
    <property type="match status" value="1"/>
</dbReference>
<sequence length="344" mass="37991">MVISEKIPLSEAFPWATMRRQAKANLAPPTASFQGKTVLFVGATGVILSDAARIITKLDVSTLILAVRNVAKGEALADELRQKRAGGESPKPTIKVMEVDLLSFDSVRSFAATINQIQTRIDAVVMGSAIMNDETRMTADGWEETLQLIHLSSALLILLLLPKMLADGERQPVVVSSLTSSAIRSAAPMVALPDDAKDSYMEQVSRVEDVAIQKSYQYGIAKIIHASWIRELCNRHLPAVEGRVHFHQLDPGACFTPLSSHVFVGRLLLWFIGRPVEMCARTVVNSCLPVEGSHGRLLVDYDVTPYPEFMDREVGLELQRRTWSETRQILKGLVTPEAELYINS</sequence>
<keyword evidence="5" id="KW-1185">Reference proteome</keyword>
<evidence type="ECO:0000256" key="3">
    <source>
        <dbReference type="ARBA" id="ARBA00023002"/>
    </source>
</evidence>
<dbReference type="SUPFAM" id="SSF51735">
    <property type="entry name" value="NAD(P)-binding Rossmann-fold domains"/>
    <property type="match status" value="1"/>
</dbReference>
<gene>
    <name evidence="4" type="ORF">CI238_08849</name>
</gene>
<keyword evidence="2" id="KW-0521">NADP</keyword>
<evidence type="ECO:0000313" key="5">
    <source>
        <dbReference type="Proteomes" id="UP000076584"/>
    </source>
</evidence>
<dbReference type="PANTHER" id="PTHR24320:SF252">
    <property type="entry name" value="DEHYDROGENASE_REDUCTASE FAMILY PROTEIN, PUTATIVE (AFU_ORTHOLOGUE AFUA_3G08550)-RELATED"/>
    <property type="match status" value="1"/>
</dbReference>
<evidence type="ECO:0000256" key="2">
    <source>
        <dbReference type="ARBA" id="ARBA00022857"/>
    </source>
</evidence>
<dbReference type="STRING" id="1573173.A0A167ATM5"/>
<reference evidence="4 5" key="1">
    <citation type="submission" date="2015-06" db="EMBL/GenBank/DDBJ databases">
        <title>Survival trade-offs in plant roots during colonization by closely related pathogenic and mutualistic fungi.</title>
        <authorList>
            <person name="Hacquard S."/>
            <person name="Kracher B."/>
            <person name="Hiruma K."/>
            <person name="Weinman A."/>
            <person name="Muench P."/>
            <person name="Garrido Oter R."/>
            <person name="Ver Loren van Themaat E."/>
            <person name="Dallerey J.-F."/>
            <person name="Damm U."/>
            <person name="Henrissat B."/>
            <person name="Lespinet O."/>
            <person name="Thon M."/>
            <person name="Kemen E."/>
            <person name="McHardy A.C."/>
            <person name="Schulze-Lefert P."/>
            <person name="O'Connell R.J."/>
        </authorList>
    </citation>
    <scope>NUCLEOTIDE SEQUENCE [LARGE SCALE GENOMIC DNA]</scope>
    <source>
        <strain evidence="4 5">MAFF 238704</strain>
    </source>
</reference>
<dbReference type="AlphaFoldDB" id="A0A167ATM5"/>
<dbReference type="InterPro" id="IPR002347">
    <property type="entry name" value="SDR_fam"/>
</dbReference>
<dbReference type="EMBL" id="LFIW01001898">
    <property type="protein sequence ID" value="KZL80510.1"/>
    <property type="molecule type" value="Genomic_DNA"/>
</dbReference>
<dbReference type="GO" id="GO:0016491">
    <property type="term" value="F:oxidoreductase activity"/>
    <property type="evidence" value="ECO:0007669"/>
    <property type="project" value="UniProtKB-KW"/>
</dbReference>
<dbReference type="Proteomes" id="UP000076584">
    <property type="component" value="Unassembled WGS sequence"/>
</dbReference>
<organism evidence="4 5">
    <name type="scientific">Colletotrichum incanum</name>
    <name type="common">Soybean anthracnose fungus</name>
    <dbReference type="NCBI Taxonomy" id="1573173"/>
    <lineage>
        <taxon>Eukaryota</taxon>
        <taxon>Fungi</taxon>
        <taxon>Dikarya</taxon>
        <taxon>Ascomycota</taxon>
        <taxon>Pezizomycotina</taxon>
        <taxon>Sordariomycetes</taxon>
        <taxon>Hypocreomycetidae</taxon>
        <taxon>Glomerellales</taxon>
        <taxon>Glomerellaceae</taxon>
        <taxon>Colletotrichum</taxon>
        <taxon>Colletotrichum spaethianum species complex</taxon>
    </lineage>
</organism>
<keyword evidence="3" id="KW-0560">Oxidoreductase</keyword>
<accession>A0A167ATM5</accession>